<keyword evidence="1" id="KW-0677">Repeat</keyword>
<dbReference type="OrthoDB" id="9781034at2"/>
<dbReference type="SMART" id="SM00450">
    <property type="entry name" value="RHOD"/>
    <property type="match status" value="2"/>
</dbReference>
<dbReference type="PANTHER" id="PTHR43855">
    <property type="entry name" value="THIOSULFATE SULFURTRANSFERASE"/>
    <property type="match status" value="1"/>
</dbReference>
<evidence type="ECO:0000313" key="4">
    <source>
        <dbReference type="EMBL" id="PSU50257.1"/>
    </source>
</evidence>
<protein>
    <submittedName>
        <fullName evidence="4">Sulfurtransferase</fullName>
    </submittedName>
</protein>
<reference evidence="4 5" key="1">
    <citation type="submission" date="2018-01" db="EMBL/GenBank/DDBJ databases">
        <title>Whole genome sequencing of Histamine producing bacteria.</title>
        <authorList>
            <person name="Butler K."/>
        </authorList>
    </citation>
    <scope>NUCLEOTIDE SEQUENCE [LARGE SCALE GENOMIC DNA]</scope>
    <source>
        <strain evidence="4 5">JCM 12947</strain>
    </source>
</reference>
<feature type="transmembrane region" description="Helical" evidence="2">
    <location>
        <begin position="69"/>
        <end position="88"/>
    </location>
</feature>
<dbReference type="PANTHER" id="PTHR43855:SF1">
    <property type="entry name" value="THIOSULFATE SULFURTRANSFERASE"/>
    <property type="match status" value="1"/>
</dbReference>
<evidence type="ECO:0000313" key="5">
    <source>
        <dbReference type="Proteomes" id="UP000240987"/>
    </source>
</evidence>
<comment type="caution">
    <text evidence="4">The sequence shown here is derived from an EMBL/GenBank/DDBJ whole genome shotgun (WGS) entry which is preliminary data.</text>
</comment>
<keyword evidence="2" id="KW-0472">Membrane</keyword>
<dbReference type="GO" id="GO:0004792">
    <property type="term" value="F:thiosulfate-cyanide sulfurtransferase activity"/>
    <property type="evidence" value="ECO:0007669"/>
    <property type="project" value="InterPro"/>
</dbReference>
<sequence>MHLIADFSARNEVVSDLSTGYNLNNFGKKIASVVGMSHVDGLRVTGFSHLAYCCWLGIIMKRMKSIPRFLWLILLGFGVFIHSSGVNISSATASKYAVDSAWLNKNLNSDEVVIYDTRDQSAYENGHIPGAISFPTEMSYKTEKNSFYVKGKNEIAPLLREKGIDKSKLIVLYDGGDVKHAARIFWVLELYGISKVVILEEGYAYWDRQGYPSNQQVVIPQKTSYIPSLNADVYANTMLAKVATFSPDYQLYDSRTKEEYIGEKSKTEKYGHIPTAKNLLISSFFLKNEKGDSVLKSQEEMDLIFSSLDKTKKSVTYCNKGLASTLSYYLMKRSGFDVAHYDGSWLDWSSNELPVEK</sequence>
<name>A0A2T3JML6_9GAMM</name>
<keyword evidence="4" id="KW-0808">Transferase</keyword>
<dbReference type="PROSITE" id="PS00380">
    <property type="entry name" value="RHODANESE_1"/>
    <property type="match status" value="1"/>
</dbReference>
<evidence type="ECO:0000256" key="2">
    <source>
        <dbReference type="SAM" id="Phobius"/>
    </source>
</evidence>
<dbReference type="SUPFAM" id="SSF52821">
    <property type="entry name" value="Rhodanese/Cell cycle control phosphatase"/>
    <property type="match status" value="2"/>
</dbReference>
<dbReference type="CDD" id="cd01448">
    <property type="entry name" value="TST_Repeat_1"/>
    <property type="match status" value="1"/>
</dbReference>
<evidence type="ECO:0000259" key="3">
    <source>
        <dbReference type="PROSITE" id="PS50206"/>
    </source>
</evidence>
<feature type="domain" description="Rhodanese" evidence="3">
    <location>
        <begin position="108"/>
        <end position="215"/>
    </location>
</feature>
<evidence type="ECO:0000256" key="1">
    <source>
        <dbReference type="ARBA" id="ARBA00022737"/>
    </source>
</evidence>
<accession>A0A2T3JML6</accession>
<feature type="domain" description="Rhodanese" evidence="3">
    <location>
        <begin position="245"/>
        <end position="357"/>
    </location>
</feature>
<dbReference type="AlphaFoldDB" id="A0A2T3JML6"/>
<dbReference type="Gene3D" id="3.40.250.10">
    <property type="entry name" value="Rhodanese-like domain"/>
    <property type="match status" value="2"/>
</dbReference>
<keyword evidence="2" id="KW-0812">Transmembrane</keyword>
<keyword evidence="2" id="KW-1133">Transmembrane helix</keyword>
<gene>
    <name evidence="4" type="ORF">C9J12_05870</name>
</gene>
<dbReference type="InterPro" id="IPR001307">
    <property type="entry name" value="Thiosulphate_STrfase_CS"/>
</dbReference>
<dbReference type="EMBL" id="PYMJ01000004">
    <property type="protein sequence ID" value="PSU50257.1"/>
    <property type="molecule type" value="Genomic_DNA"/>
</dbReference>
<organism evidence="4 5">
    <name type="scientific">Photobacterium frigidiphilum</name>
    <dbReference type="NCBI Taxonomy" id="264736"/>
    <lineage>
        <taxon>Bacteria</taxon>
        <taxon>Pseudomonadati</taxon>
        <taxon>Pseudomonadota</taxon>
        <taxon>Gammaproteobacteria</taxon>
        <taxon>Vibrionales</taxon>
        <taxon>Vibrionaceae</taxon>
        <taxon>Photobacterium</taxon>
    </lineage>
</organism>
<dbReference type="InterPro" id="IPR051126">
    <property type="entry name" value="Thiosulfate_sulfurtransferase"/>
</dbReference>
<dbReference type="Pfam" id="PF00581">
    <property type="entry name" value="Rhodanese"/>
    <property type="match status" value="2"/>
</dbReference>
<proteinExistence type="predicted"/>
<dbReference type="PROSITE" id="PS50206">
    <property type="entry name" value="RHODANESE_3"/>
    <property type="match status" value="2"/>
</dbReference>
<dbReference type="Proteomes" id="UP000240987">
    <property type="component" value="Unassembled WGS sequence"/>
</dbReference>
<keyword evidence="5" id="KW-1185">Reference proteome</keyword>
<dbReference type="RefSeq" id="WP_107241868.1">
    <property type="nucleotide sequence ID" value="NZ_PYMJ01000004.1"/>
</dbReference>
<dbReference type="InterPro" id="IPR001763">
    <property type="entry name" value="Rhodanese-like_dom"/>
</dbReference>
<dbReference type="InterPro" id="IPR036873">
    <property type="entry name" value="Rhodanese-like_dom_sf"/>
</dbReference>